<feature type="region of interest" description="Disordered" evidence="1">
    <location>
        <begin position="66"/>
        <end position="105"/>
    </location>
</feature>
<keyword evidence="4" id="KW-1185">Reference proteome</keyword>
<organism evidence="3 4">
    <name type="scientific">Mesorhabditis spiculigera</name>
    <dbReference type="NCBI Taxonomy" id="96644"/>
    <lineage>
        <taxon>Eukaryota</taxon>
        <taxon>Metazoa</taxon>
        <taxon>Ecdysozoa</taxon>
        <taxon>Nematoda</taxon>
        <taxon>Chromadorea</taxon>
        <taxon>Rhabditida</taxon>
        <taxon>Rhabditina</taxon>
        <taxon>Rhabditomorpha</taxon>
        <taxon>Rhabditoidea</taxon>
        <taxon>Rhabditidae</taxon>
        <taxon>Mesorhabditinae</taxon>
        <taxon>Mesorhabditis</taxon>
    </lineage>
</organism>
<feature type="chain" id="PRO_5041427344" evidence="2">
    <location>
        <begin position="20"/>
        <end position="209"/>
    </location>
</feature>
<gene>
    <name evidence="3" type="ORF">MSPICULIGERA_LOCUS13030</name>
</gene>
<accession>A0AA36CUH2</accession>
<protein>
    <submittedName>
        <fullName evidence="3">Uncharacterized protein</fullName>
    </submittedName>
</protein>
<feature type="signal peptide" evidence="2">
    <location>
        <begin position="1"/>
        <end position="19"/>
    </location>
</feature>
<dbReference type="AlphaFoldDB" id="A0AA36CUH2"/>
<evidence type="ECO:0000313" key="4">
    <source>
        <dbReference type="Proteomes" id="UP001177023"/>
    </source>
</evidence>
<dbReference type="Proteomes" id="UP001177023">
    <property type="component" value="Unassembled WGS sequence"/>
</dbReference>
<keyword evidence="2" id="KW-0732">Signal</keyword>
<evidence type="ECO:0000256" key="1">
    <source>
        <dbReference type="SAM" id="MobiDB-lite"/>
    </source>
</evidence>
<sequence>MLIAIFLTLFLWPRLSIDALQSPWRQRSPDDWNGIQLGFDPRVGITDPFARNAAKPVYEFEYGDFGDQPPAEQARKSPTPERPLSELVTRSDVPSTDPDHKKKNDAALRENLKLRQYTGVLNSWSTDLDGFHRFAIEKGRTRLMPFLGLDPANNLVDRQLIDKLRKQLVCRSMSEKRWPSSSATCRTSESDSQSCPTNYIQESLTCKSK</sequence>
<evidence type="ECO:0000256" key="2">
    <source>
        <dbReference type="SAM" id="SignalP"/>
    </source>
</evidence>
<dbReference type="EMBL" id="CATQJA010002632">
    <property type="protein sequence ID" value="CAJ0574702.1"/>
    <property type="molecule type" value="Genomic_DNA"/>
</dbReference>
<feature type="non-terminal residue" evidence="3">
    <location>
        <position position="1"/>
    </location>
</feature>
<reference evidence="3" key="1">
    <citation type="submission" date="2023-06" db="EMBL/GenBank/DDBJ databases">
        <authorList>
            <person name="Delattre M."/>
        </authorList>
    </citation>
    <scope>NUCLEOTIDE SEQUENCE</scope>
    <source>
        <strain evidence="3">AF72</strain>
    </source>
</reference>
<name>A0AA36CUH2_9BILA</name>
<evidence type="ECO:0000313" key="3">
    <source>
        <dbReference type="EMBL" id="CAJ0574702.1"/>
    </source>
</evidence>
<comment type="caution">
    <text evidence="3">The sequence shown here is derived from an EMBL/GenBank/DDBJ whole genome shotgun (WGS) entry which is preliminary data.</text>
</comment>
<proteinExistence type="predicted"/>